<dbReference type="Proteomes" id="UP000694843">
    <property type="component" value="Unplaced"/>
</dbReference>
<evidence type="ECO:0000313" key="4">
    <source>
        <dbReference type="Proteomes" id="UP000694843"/>
    </source>
</evidence>
<dbReference type="PANTHER" id="PTHR46669:SF1">
    <property type="entry name" value="LEUCINE-RICH PPR MOTIF-CONTAINING PROTEIN, MITOCHONDRIAL"/>
    <property type="match status" value="1"/>
</dbReference>
<evidence type="ECO:0000256" key="2">
    <source>
        <dbReference type="SAM" id="Coils"/>
    </source>
</evidence>
<feature type="repeat" description="PPR" evidence="1">
    <location>
        <begin position="214"/>
        <end position="248"/>
    </location>
</feature>
<dbReference type="OrthoDB" id="1899580at2759"/>
<dbReference type="InterPro" id="IPR033490">
    <property type="entry name" value="LRP130"/>
</dbReference>
<dbReference type="GO" id="GO:0070129">
    <property type="term" value="P:regulation of mitochondrial translation"/>
    <property type="evidence" value="ECO:0007669"/>
    <property type="project" value="TreeGrafter"/>
</dbReference>
<dbReference type="PROSITE" id="PS51375">
    <property type="entry name" value="PPR"/>
    <property type="match status" value="2"/>
</dbReference>
<feature type="region of interest" description="Disordered" evidence="3">
    <location>
        <begin position="550"/>
        <end position="585"/>
    </location>
</feature>
<accession>A0A8B7N721</accession>
<proteinExistence type="predicted"/>
<dbReference type="NCBIfam" id="TIGR00756">
    <property type="entry name" value="PPR"/>
    <property type="match status" value="1"/>
</dbReference>
<dbReference type="KEGG" id="hazt:108667199"/>
<dbReference type="PANTHER" id="PTHR46669">
    <property type="entry name" value="LEUCINE-RICH PPR MOTIF-CONTAINING PROTEIN, MITOCHONDRIAL"/>
    <property type="match status" value="1"/>
</dbReference>
<dbReference type="GO" id="GO:0005634">
    <property type="term" value="C:nucleus"/>
    <property type="evidence" value="ECO:0007669"/>
    <property type="project" value="TreeGrafter"/>
</dbReference>
<evidence type="ECO:0000313" key="5">
    <source>
        <dbReference type="RefSeq" id="XP_018009682.1"/>
    </source>
</evidence>
<feature type="compositionally biased region" description="Acidic residues" evidence="3">
    <location>
        <begin position="559"/>
        <end position="576"/>
    </location>
</feature>
<feature type="coiled-coil region" evidence="2">
    <location>
        <begin position="1340"/>
        <end position="1367"/>
    </location>
</feature>
<dbReference type="GO" id="GO:0005739">
    <property type="term" value="C:mitochondrion"/>
    <property type="evidence" value="ECO:0007669"/>
    <property type="project" value="TreeGrafter"/>
</dbReference>
<dbReference type="GO" id="GO:0003730">
    <property type="term" value="F:mRNA 3'-UTR binding"/>
    <property type="evidence" value="ECO:0007669"/>
    <property type="project" value="TreeGrafter"/>
</dbReference>
<dbReference type="RefSeq" id="XP_018009682.1">
    <property type="nucleotide sequence ID" value="XM_018154193.1"/>
</dbReference>
<evidence type="ECO:0000256" key="1">
    <source>
        <dbReference type="PROSITE-ProRule" id="PRU00708"/>
    </source>
</evidence>
<keyword evidence="2" id="KW-0175">Coiled coil</keyword>
<dbReference type="InterPro" id="IPR002885">
    <property type="entry name" value="PPR_rpt"/>
</dbReference>
<keyword evidence="4" id="KW-1185">Reference proteome</keyword>
<dbReference type="Pfam" id="PF13812">
    <property type="entry name" value="PPR_3"/>
    <property type="match status" value="1"/>
</dbReference>
<protein>
    <submittedName>
        <fullName evidence="5">Leucine-rich PPR motif-containing protein, mitochondrial</fullName>
    </submittedName>
</protein>
<name>A0A8B7N721_HYAAZ</name>
<reference evidence="5" key="1">
    <citation type="submission" date="2025-08" db="UniProtKB">
        <authorList>
            <consortium name="RefSeq"/>
        </authorList>
    </citation>
    <scope>IDENTIFICATION</scope>
    <source>
        <tissue evidence="5">Whole organism</tissue>
    </source>
</reference>
<dbReference type="CTD" id="35100"/>
<dbReference type="OMA" id="HIDRNKI"/>
<feature type="repeat" description="PPR" evidence="1">
    <location>
        <begin position="179"/>
        <end position="213"/>
    </location>
</feature>
<dbReference type="Pfam" id="PF01535">
    <property type="entry name" value="PPR"/>
    <property type="match status" value="1"/>
</dbReference>
<dbReference type="InterPro" id="IPR011990">
    <property type="entry name" value="TPR-like_helical_dom_sf"/>
</dbReference>
<gene>
    <name evidence="5" type="primary">LOC108667199</name>
</gene>
<evidence type="ECO:0000256" key="3">
    <source>
        <dbReference type="SAM" id="MobiDB-lite"/>
    </source>
</evidence>
<organism evidence="4 5">
    <name type="scientific">Hyalella azteca</name>
    <name type="common">Amphipod</name>
    <dbReference type="NCBI Taxonomy" id="294128"/>
    <lineage>
        <taxon>Eukaryota</taxon>
        <taxon>Metazoa</taxon>
        <taxon>Ecdysozoa</taxon>
        <taxon>Arthropoda</taxon>
        <taxon>Crustacea</taxon>
        <taxon>Multicrustacea</taxon>
        <taxon>Malacostraca</taxon>
        <taxon>Eumalacostraca</taxon>
        <taxon>Peracarida</taxon>
        <taxon>Amphipoda</taxon>
        <taxon>Senticaudata</taxon>
        <taxon>Talitrida</taxon>
        <taxon>Talitroidea</taxon>
        <taxon>Hyalellidae</taxon>
        <taxon>Hyalella</taxon>
    </lineage>
</organism>
<dbReference type="GeneID" id="108667199"/>
<sequence length="1402" mass="157423">MSSMLRSVRNIPALKALAEASSYYGTIRPQEILHLRNNLNLFCSRFISAQQKFETRSEKDNHSYELSNLLERLNTEGRMFGRISNKLVQDAISLLRKPESVSSSQSLVVLRCCGALMPEELPDYRTKLAQNVWQILEKRGVPMDLSHYNALLRVYIENEYDFSPAAFLENLESKGIEPNRVTYQRLITRNAQLGDIEGATKILEKMKEKNLSINESIFNSLILGHSRAGDTKSAEDMLQVMQSSGLEPSVDTYLALAISQAEHGDIEGVKATISQSAGQEQALHDRDIMEVIYALASKGHAEHVPEMISLLRKEWGYNQDCKNLIFRLLNAGCDDSARLVYDTMDSLADPESQSNLNQGLFYVKHLIIRDKPISSILSMCEDVSGSNPHLLQRSLEAALARNTKLVYPIMDAIQAKGADLRPHFFWPLIAQLSARGDVNGIYDVLGNMKSRGVPVSMSTMLDYVLPTLFKDPEVQVAAVMNKLEQAGIYYSESVNAISAYLVKQGDLAATVDLLKRFRFRLVPLLRRDLAVAVARTRDYTNVAAIMGQVRAGAPSDRDHEEEEESLPLPDGEEMEEDIKNPAAPDSKDDVVGQFLVDVTYRVGSDAADFDWVALLTALKDRGLSISKDREATVSHRLGSKATSEVNSLLSTLASGSLTRVDLDRTSSYQSQTSYNRMPVKQLEAALEQCTSNGGDPKNILIKLLAAYARTGDVEKAEETFKVLQETHQFPIGVGLRLLMINMYCNAQKLQPAEEILASIRATDPDAVFNSPMLLKLAILYVNEGKIDEAVSFLETEGKRKLAAKDEAGHDEPESLNKDQFIEVMCSRLLSPLADRGDVDAVMRLERAILDNRIALPTRRLLGAGVKAYIVKGDIESAMACIVDCKKNYNVLPFKSGLTKELIKREDTQRLQQLVDMTTDLYGEYNSLLDLTIGFVDEGRVKEAKRVLETPGLRIPNERLVHLCELYARENKTKCLEDLLAATADVSSVDRRPIFHHLLKSIIKDGNCDKALALWTQMQDEDVFISDQFLHDLGTFLQENGKTVPFAIPDLSGRTEAPTPRIVLQPQVKKEQAAPRIEATSAQKDDPRLLEYRKRLQDNELDEAVTLFNELSKKSESLYNRDRLDLIQKLFEADRFSEAVQIIKLSPKFRGQSFVKFVTLRRVLQMLADKGDYDTIDYFVDTSRPKEQGSIVRQLCVAAGRSNNADRCFTKFNIRFDQATTPEELNLVSMQFSKAGFLWLLNNDSSLLPKMEILAEKLKSRDVMDGVSILWAYHFIKADKKKLSELNEVMRSKKTVLPHSAVCDYVRDTRDVAVAERFLATLEANPEMSTPTIKLATHCALMDLHCHKNSLKEAMQHLEEALKLTNLESIPRTSLEIIKGLHAAHDLPFPYTIPTRQRTKSQV</sequence>
<dbReference type="Gene3D" id="1.25.40.10">
    <property type="entry name" value="Tetratricopeptide repeat domain"/>
    <property type="match status" value="2"/>
</dbReference>